<sequence length="273" mass="32137">MAKPQNSLTEIQIAKRIKEGRGQGSGSTYKPWLRIHEVPSQGLSHRIYSFKTRRTHHLLSNLELGVFLTLDWMGHVQDIREQYPLQRDETIEIASNNGIKHPNIRGINQVMTSDFLVDSSSHKQFVIQVKPLSELKNPRTIEKLEIERRYWASKEIPWYIITEKELNPTVLDNIKWLYSSQTDMHDYDQLLNALSNFEFFCQQHLQMKLSDVCKSIDREYQQDPGQSLADLKQLMAHRLIKFDITQKFKELRVKDIKFYQHQLVEGFLNVANQ</sequence>
<dbReference type="GO" id="GO:0004519">
    <property type="term" value="F:endonuclease activity"/>
    <property type="evidence" value="ECO:0007669"/>
    <property type="project" value="UniProtKB-KW"/>
</dbReference>
<dbReference type="RefSeq" id="WP_308980613.1">
    <property type="nucleotide sequence ID" value="NZ_JAVIDL010000001.1"/>
</dbReference>
<keyword evidence="3" id="KW-0540">Nuclease</keyword>
<reference evidence="3" key="1">
    <citation type="submission" date="2023-08" db="EMBL/GenBank/DDBJ databases">
        <title>Emergence of clinically-relevant ST2 carbapenem-resistant Acinetobacter baumannii strains in hospital sewages in Zhejiang, East of China.</title>
        <authorList>
            <person name="Kaichao C."/>
            <person name="Zhang R."/>
        </authorList>
    </citation>
    <scope>NUCLEOTIDE SEQUENCE</scope>
    <source>
        <strain evidence="3">M-RB-37</strain>
    </source>
</reference>
<dbReference type="InterPro" id="IPR011856">
    <property type="entry name" value="tRNA_endonuc-like_dom_sf"/>
</dbReference>
<dbReference type="InterPro" id="IPR014833">
    <property type="entry name" value="TnsA_N"/>
</dbReference>
<dbReference type="SUPFAM" id="SSF52980">
    <property type="entry name" value="Restriction endonuclease-like"/>
    <property type="match status" value="1"/>
</dbReference>
<dbReference type="Pfam" id="PF08722">
    <property type="entry name" value="Tn7_TnsA-like_N"/>
    <property type="match status" value="1"/>
</dbReference>
<evidence type="ECO:0000313" key="4">
    <source>
        <dbReference type="Proteomes" id="UP001243844"/>
    </source>
</evidence>
<protein>
    <submittedName>
        <fullName evidence="3">TnsA endonuclease N-terminal domain-containing protein</fullName>
    </submittedName>
</protein>
<dbReference type="Proteomes" id="UP001243844">
    <property type="component" value="Unassembled WGS sequence"/>
</dbReference>
<dbReference type="SUPFAM" id="SSF46785">
    <property type="entry name" value="Winged helix' DNA-binding domain"/>
    <property type="match status" value="1"/>
</dbReference>
<feature type="domain" description="TnsA endonuclease C-terminal" evidence="1">
    <location>
        <begin position="166"/>
        <end position="244"/>
    </location>
</feature>
<gene>
    <name evidence="3" type="ORF">RFH47_00695</name>
</gene>
<dbReference type="InterPro" id="IPR014832">
    <property type="entry name" value="TnsA_C"/>
</dbReference>
<accession>A0AAW8J3M3</accession>
<dbReference type="Pfam" id="PF08721">
    <property type="entry name" value="Tn7_Tnp_TnsA_C"/>
    <property type="match status" value="1"/>
</dbReference>
<dbReference type="CDD" id="cd22362">
    <property type="entry name" value="TnsA_endonuclease-like"/>
    <property type="match status" value="1"/>
</dbReference>
<dbReference type="EMBL" id="JAVIDL010000001">
    <property type="protein sequence ID" value="MDQ8934268.1"/>
    <property type="molecule type" value="Genomic_DNA"/>
</dbReference>
<dbReference type="AlphaFoldDB" id="A0AAW8J3M3"/>
<dbReference type="InterPro" id="IPR011335">
    <property type="entry name" value="Restrct_endonuc-II-like"/>
</dbReference>
<dbReference type="Gene3D" id="3.40.1350.10">
    <property type="match status" value="1"/>
</dbReference>
<comment type="caution">
    <text evidence="3">The sequence shown here is derived from an EMBL/GenBank/DDBJ whole genome shotgun (WGS) entry which is preliminary data.</text>
</comment>
<organism evidence="3 4">
    <name type="scientific">Acinetobacter rudis</name>
    <dbReference type="NCBI Taxonomy" id="632955"/>
    <lineage>
        <taxon>Bacteria</taxon>
        <taxon>Pseudomonadati</taxon>
        <taxon>Pseudomonadota</taxon>
        <taxon>Gammaproteobacteria</taxon>
        <taxon>Moraxellales</taxon>
        <taxon>Moraxellaceae</taxon>
        <taxon>Acinetobacter</taxon>
    </lineage>
</organism>
<keyword evidence="3" id="KW-0255">Endonuclease</keyword>
<dbReference type="InterPro" id="IPR036390">
    <property type="entry name" value="WH_DNA-bd_sf"/>
</dbReference>
<evidence type="ECO:0000259" key="2">
    <source>
        <dbReference type="Pfam" id="PF08722"/>
    </source>
</evidence>
<proteinExistence type="predicted"/>
<dbReference type="GO" id="GO:0003676">
    <property type="term" value="F:nucleic acid binding"/>
    <property type="evidence" value="ECO:0007669"/>
    <property type="project" value="InterPro"/>
</dbReference>
<evidence type="ECO:0000259" key="1">
    <source>
        <dbReference type="Pfam" id="PF08721"/>
    </source>
</evidence>
<evidence type="ECO:0000313" key="3">
    <source>
        <dbReference type="EMBL" id="MDQ8934268.1"/>
    </source>
</evidence>
<keyword evidence="3" id="KW-0378">Hydrolase</keyword>
<feature type="domain" description="TnsA endonuclease N-terminal" evidence="2">
    <location>
        <begin position="75"/>
        <end position="163"/>
    </location>
</feature>
<dbReference type="InterPro" id="IPR036388">
    <property type="entry name" value="WH-like_DNA-bd_sf"/>
</dbReference>
<dbReference type="Gene3D" id="1.10.10.10">
    <property type="entry name" value="Winged helix-like DNA-binding domain superfamily/Winged helix DNA-binding domain"/>
    <property type="match status" value="1"/>
</dbReference>
<name>A0AAW8J3M3_9GAMM</name>